<dbReference type="GO" id="GO:0016020">
    <property type="term" value="C:membrane"/>
    <property type="evidence" value="ECO:0007669"/>
    <property type="project" value="TreeGrafter"/>
</dbReference>
<evidence type="ECO:0000259" key="4">
    <source>
        <dbReference type="Pfam" id="PF00078"/>
    </source>
</evidence>
<dbReference type="InterPro" id="IPR036291">
    <property type="entry name" value="NAD(P)-bd_dom_sf"/>
</dbReference>
<proteinExistence type="inferred from homology"/>
<accession>A0AA89AXL8</accession>
<comment type="caution">
    <text evidence="5">The sequence shown here is derived from an EMBL/GenBank/DDBJ whole genome shotgun (WGS) entry which is preliminary data.</text>
</comment>
<evidence type="ECO:0000313" key="5">
    <source>
        <dbReference type="EMBL" id="KAK3019305.1"/>
    </source>
</evidence>
<dbReference type="PANTHER" id="PTHR43490:SF131">
    <property type="entry name" value="SALUTARIDINE REDUCTASE-LIKE ISOFORM X2"/>
    <property type="match status" value="1"/>
</dbReference>
<dbReference type="PANTHER" id="PTHR43490">
    <property type="entry name" value="(+)-NEOMENTHOL DEHYDROGENASE"/>
    <property type="match status" value="1"/>
</dbReference>
<evidence type="ECO:0000256" key="3">
    <source>
        <dbReference type="ARBA" id="ARBA00023002"/>
    </source>
</evidence>
<dbReference type="Pfam" id="PF00078">
    <property type="entry name" value="RVT_1"/>
    <property type="match status" value="1"/>
</dbReference>
<keyword evidence="3" id="KW-0560">Oxidoreductase</keyword>
<feature type="domain" description="Reverse transcriptase" evidence="4">
    <location>
        <begin position="776"/>
        <end position="881"/>
    </location>
</feature>
<evidence type="ECO:0000256" key="1">
    <source>
        <dbReference type="ARBA" id="ARBA00006484"/>
    </source>
</evidence>
<dbReference type="PRINTS" id="PR00081">
    <property type="entry name" value="GDHRDH"/>
</dbReference>
<reference evidence="5" key="1">
    <citation type="submission" date="2022-12" db="EMBL/GenBank/DDBJ databases">
        <title>Draft genome assemblies for two species of Escallonia (Escalloniales).</title>
        <authorList>
            <person name="Chanderbali A."/>
            <person name="Dervinis C."/>
            <person name="Anghel I."/>
            <person name="Soltis D."/>
            <person name="Soltis P."/>
            <person name="Zapata F."/>
        </authorList>
    </citation>
    <scope>NUCLEOTIDE SEQUENCE</scope>
    <source>
        <strain evidence="5">UCBG64.0493</strain>
        <tissue evidence="5">Leaf</tissue>
    </source>
</reference>
<dbReference type="SUPFAM" id="SSF51735">
    <property type="entry name" value="NAD(P)-binding Rossmann-fold domains"/>
    <property type="match status" value="3"/>
</dbReference>
<dbReference type="EMBL" id="JAVXUP010000884">
    <property type="protein sequence ID" value="KAK3019305.1"/>
    <property type="molecule type" value="Genomic_DNA"/>
</dbReference>
<dbReference type="Proteomes" id="UP001188597">
    <property type="component" value="Unassembled WGS sequence"/>
</dbReference>
<dbReference type="InterPro" id="IPR002347">
    <property type="entry name" value="SDR_fam"/>
</dbReference>
<dbReference type="InterPro" id="IPR036691">
    <property type="entry name" value="Endo/exonu/phosph_ase_sf"/>
</dbReference>
<organism evidence="5 6">
    <name type="scientific">Escallonia herrerae</name>
    <dbReference type="NCBI Taxonomy" id="1293975"/>
    <lineage>
        <taxon>Eukaryota</taxon>
        <taxon>Viridiplantae</taxon>
        <taxon>Streptophyta</taxon>
        <taxon>Embryophyta</taxon>
        <taxon>Tracheophyta</taxon>
        <taxon>Spermatophyta</taxon>
        <taxon>Magnoliopsida</taxon>
        <taxon>eudicotyledons</taxon>
        <taxon>Gunneridae</taxon>
        <taxon>Pentapetalae</taxon>
        <taxon>asterids</taxon>
        <taxon>campanulids</taxon>
        <taxon>Escalloniales</taxon>
        <taxon>Escalloniaceae</taxon>
        <taxon>Escallonia</taxon>
    </lineage>
</organism>
<sequence length="1079" mass="120367">MELRFQVNNAAISGSNTDWKALGRPTPRYDEIVGKNAKKLKDVVKQSYEEAEACLRTNYHGVKLVTRALVPLLELSDSPRIVNLSSILGQLKLIASDEAKELSRVEDLTEERVDAVVKGYLEAVKEDSIANKGWPTIYSAYIVSKAALNAYTRVMANMCPKIYINAVCPGYVKTDLNNHDGVLTVEEGAKGPVRMALMPDGGPSGMFYNQIEVNNAGVLNGVISDSEVGYHNVVGEKEKFKQSYKMAEACLRTNNYGVNLVARELLPLFELSDSPRIVNVSSTMGQLQIIPSPLFQLKLILQHIPNKTAKKELSDVESLTEERVDAVVKDFLEDVKEGLVESKGWPSSYTAYIVSKAALNAYTRVLAKMHPKISTNAVCPGYVKTDLTNTQGILSAAEGAKAAVSLALMPDSGPSGLFYSLMRKLKKSRQEKPVFGDNLTRIMESFSGPWLGIGDFNEIIASSEKVGGRPFASLSAGGLISVINETELIDLGFSSNSFTWNNKKPLIANIKERIDRGLANPAWRLLFPYASIQHCQPTNQPTIQFCSAQLKSIPNTPNPIKFLACWTIDHTSRYIVEHAWRIPVRGSPQFKLCLKLKNVRRAFKVWNPSHFGNVQSNVKLLSKAIDQIQKEVPDHANLAREANLQITLDEELKEESMWMEKLVIVLMRIFFQHPRALIFPSLNLENVILLVISGTDNWMLCAIPSDSEIGQVLNQMGSNKVSRLDGMASVFYKSYWKTIKTDVINIVKSFFTENHLLKEQNHTYCPYPKAREPTAVSHYRLTSLCNINYKLISKILASRLQSVLNKLVSPLQAAFVLNRLISNNNIIVQELWHTMMNKKGKSGLMAIKIDMEKAYDKMEWAFILAVLENFGFDSRWSGWVNNAGVLNGVINEGEVGYDDVREKGKFIRSYKKAEACLRTNYYGVKQVTRELIPLLELSNSPRIVNVSSTMGQLQLIPSKRVKKELGDVGGLTEEKVDAVVKEFLEDVKEGLVESKGWPSSYTAYIVSKAALNAYTRVLAKNYPRISINAVCPGWVKTDLSNNQGNFTAEEGAKPVVRLALMPEIGSSGLFFNRMRESTF</sequence>
<protein>
    <recommendedName>
        <fullName evidence="4">Reverse transcriptase domain-containing protein</fullName>
    </recommendedName>
</protein>
<dbReference type="AlphaFoldDB" id="A0AA89AXL8"/>
<dbReference type="GO" id="GO:0016491">
    <property type="term" value="F:oxidoreductase activity"/>
    <property type="evidence" value="ECO:0007669"/>
    <property type="project" value="UniProtKB-KW"/>
</dbReference>
<comment type="similarity">
    <text evidence="1">Belongs to the short-chain dehydrogenases/reductases (SDR) family.</text>
</comment>
<keyword evidence="6" id="KW-1185">Reference proteome</keyword>
<evidence type="ECO:0000313" key="6">
    <source>
        <dbReference type="Proteomes" id="UP001188597"/>
    </source>
</evidence>
<evidence type="ECO:0000256" key="2">
    <source>
        <dbReference type="ARBA" id="ARBA00022857"/>
    </source>
</evidence>
<gene>
    <name evidence="5" type="ORF">RJ639_004625</name>
</gene>
<keyword evidence="2" id="KW-0521">NADP</keyword>
<dbReference type="SUPFAM" id="SSF56219">
    <property type="entry name" value="DNase I-like"/>
    <property type="match status" value="1"/>
</dbReference>
<dbReference type="Pfam" id="PF13561">
    <property type="entry name" value="adh_short_C2"/>
    <property type="match status" value="3"/>
</dbReference>
<name>A0AA89AXL8_9ASTE</name>
<dbReference type="InterPro" id="IPR000477">
    <property type="entry name" value="RT_dom"/>
</dbReference>
<dbReference type="Gene3D" id="3.40.50.720">
    <property type="entry name" value="NAD(P)-binding Rossmann-like Domain"/>
    <property type="match status" value="3"/>
</dbReference>